<dbReference type="OrthoDB" id="3540558at2759"/>
<dbReference type="Proteomes" id="UP000235786">
    <property type="component" value="Unassembled WGS sequence"/>
</dbReference>
<reference evidence="1 2" key="1">
    <citation type="submission" date="2016-04" db="EMBL/GenBank/DDBJ databases">
        <title>A degradative enzymes factory behind the ericoid mycorrhizal symbiosis.</title>
        <authorList>
            <consortium name="DOE Joint Genome Institute"/>
            <person name="Martino E."/>
            <person name="Morin E."/>
            <person name="Grelet G."/>
            <person name="Kuo A."/>
            <person name="Kohler A."/>
            <person name="Daghino S."/>
            <person name="Barry K."/>
            <person name="Choi C."/>
            <person name="Cichocki N."/>
            <person name="Clum A."/>
            <person name="Copeland A."/>
            <person name="Hainaut M."/>
            <person name="Haridas S."/>
            <person name="Labutti K."/>
            <person name="Lindquist E."/>
            <person name="Lipzen A."/>
            <person name="Khouja H.-R."/>
            <person name="Murat C."/>
            <person name="Ohm R."/>
            <person name="Olson A."/>
            <person name="Spatafora J."/>
            <person name="Veneault-Fourrey C."/>
            <person name="Henrissat B."/>
            <person name="Grigoriev I."/>
            <person name="Martin F."/>
            <person name="Perotto S."/>
        </authorList>
    </citation>
    <scope>NUCLEOTIDE SEQUENCE [LARGE SCALE GENOMIC DNA]</scope>
    <source>
        <strain evidence="1 2">F</strain>
    </source>
</reference>
<sequence>MPPDSPETIAGPSRAEAFFHVSDGSGKKGTNVDVRIWEPGLLRARSLGLKRLMDEQRTTSEIPLNIEGSVDIDRDAVIWVLENLQRQKPEENPNPKGLARHCAVLWKYECLPDSFRGLAESMQPKSSSGSISSADHQSSIALNGLTNGASRCWQGKRKGHTCRDLITLAIVLRFPEILEEEIKTAVWGTEREMDIIVPLGLDMRAIRKYELEKLFGFIYAEITEINDADEKLAKSIRETLKQHNLGNFAKTWKRNAKELELWTPYKFLLGVENALSPPELQAHDAELQAAVGARDFRPIPWERLFQKVMHINGIEVDGQERKKAIIDGLKTFVCERGQKLAAGLMKKRDLVVQEWRNNLSS</sequence>
<name>A0A2J6RCM2_HYAVF</name>
<evidence type="ECO:0000313" key="1">
    <source>
        <dbReference type="EMBL" id="PMD36260.1"/>
    </source>
</evidence>
<proteinExistence type="predicted"/>
<organism evidence="1 2">
    <name type="scientific">Hyaloscypha variabilis (strain UAMH 11265 / GT02V1 / F)</name>
    <name type="common">Meliniomyces variabilis</name>
    <dbReference type="NCBI Taxonomy" id="1149755"/>
    <lineage>
        <taxon>Eukaryota</taxon>
        <taxon>Fungi</taxon>
        <taxon>Dikarya</taxon>
        <taxon>Ascomycota</taxon>
        <taxon>Pezizomycotina</taxon>
        <taxon>Leotiomycetes</taxon>
        <taxon>Helotiales</taxon>
        <taxon>Hyaloscyphaceae</taxon>
        <taxon>Hyaloscypha</taxon>
        <taxon>Hyaloscypha variabilis</taxon>
    </lineage>
</organism>
<dbReference type="AlphaFoldDB" id="A0A2J6RCM2"/>
<accession>A0A2J6RCM2</accession>
<evidence type="ECO:0000313" key="2">
    <source>
        <dbReference type="Proteomes" id="UP000235786"/>
    </source>
</evidence>
<dbReference type="EMBL" id="KZ613951">
    <property type="protein sequence ID" value="PMD36260.1"/>
    <property type="molecule type" value="Genomic_DNA"/>
</dbReference>
<gene>
    <name evidence="1" type="ORF">L207DRAFT_602318</name>
</gene>
<keyword evidence="2" id="KW-1185">Reference proteome</keyword>
<protein>
    <submittedName>
        <fullName evidence="1">Uncharacterized protein</fullName>
    </submittedName>
</protein>